<keyword evidence="7 17" id="KW-0808">Transferase</keyword>
<dbReference type="OrthoDB" id="9049620at2759"/>
<comment type="catalytic activity">
    <reaction evidence="1 17">
        <text>S-ubiquitinyl-[E2 ubiquitin-conjugating enzyme]-L-cysteine + [acceptor protein]-L-lysine = [E2 ubiquitin-conjugating enzyme]-L-cysteine + N(6)-ubiquitinyl-[acceptor protein]-L-lysine.</text>
        <dbReference type="EC" id="2.3.2.27"/>
    </reaction>
</comment>
<feature type="domain" description="RING-type" evidence="19">
    <location>
        <begin position="30"/>
        <end position="68"/>
    </location>
</feature>
<dbReference type="UniPathway" id="UPA00143"/>
<dbReference type="Pfam" id="PF13923">
    <property type="entry name" value="zf-C3HC4_2"/>
    <property type="match status" value="1"/>
</dbReference>
<dbReference type="EMBL" id="ABDF02000091">
    <property type="protein sequence ID" value="EHK15821.1"/>
    <property type="molecule type" value="Genomic_DNA"/>
</dbReference>
<reference evidence="21 22" key="1">
    <citation type="journal article" date="2011" name="Genome Biol.">
        <title>Comparative genome sequence analysis underscores mycoparasitism as the ancestral life style of Trichoderma.</title>
        <authorList>
            <person name="Kubicek C.P."/>
            <person name="Herrera-Estrella A."/>
            <person name="Seidl-Seiboth V."/>
            <person name="Martinez D.A."/>
            <person name="Druzhinina I.S."/>
            <person name="Thon M."/>
            <person name="Zeilinger S."/>
            <person name="Casas-Flores S."/>
            <person name="Horwitz B.A."/>
            <person name="Mukherjee P.K."/>
            <person name="Mukherjee M."/>
            <person name="Kredics L."/>
            <person name="Alcaraz L.D."/>
            <person name="Aerts A."/>
            <person name="Antal Z."/>
            <person name="Atanasova L."/>
            <person name="Cervantes-Badillo M.G."/>
            <person name="Challacombe J."/>
            <person name="Chertkov O."/>
            <person name="McCluskey K."/>
            <person name="Coulpier F."/>
            <person name="Deshpande N."/>
            <person name="von Doehren H."/>
            <person name="Ebbole D.J."/>
            <person name="Esquivel-Naranjo E.U."/>
            <person name="Fekete E."/>
            <person name="Flipphi M."/>
            <person name="Glaser F."/>
            <person name="Gomez-Rodriguez E.Y."/>
            <person name="Gruber S."/>
            <person name="Han C."/>
            <person name="Henrissat B."/>
            <person name="Hermosa R."/>
            <person name="Hernandez-Onate M."/>
            <person name="Karaffa L."/>
            <person name="Kosti I."/>
            <person name="Le Crom S."/>
            <person name="Lindquist E."/>
            <person name="Lucas S."/>
            <person name="Luebeck M."/>
            <person name="Luebeck P.S."/>
            <person name="Margeot A."/>
            <person name="Metz B."/>
            <person name="Misra M."/>
            <person name="Nevalainen H."/>
            <person name="Omann M."/>
            <person name="Packer N."/>
            <person name="Perrone G."/>
            <person name="Uresti-Rivera E.E."/>
            <person name="Salamov A."/>
            <person name="Schmoll M."/>
            <person name="Seiboth B."/>
            <person name="Shapiro H."/>
            <person name="Sukno S."/>
            <person name="Tamayo-Ramos J.A."/>
            <person name="Tisch D."/>
            <person name="Wiest A."/>
            <person name="Wilkinson H.H."/>
            <person name="Zhang M."/>
            <person name="Coutinho P.M."/>
            <person name="Kenerley C.M."/>
            <person name="Monte E."/>
            <person name="Baker S.E."/>
            <person name="Grigoriev I.V."/>
        </authorList>
    </citation>
    <scope>NUCLEOTIDE SEQUENCE [LARGE SCALE GENOMIC DNA]</scope>
    <source>
        <strain evidence="22">Gv29-8 / FGSC 10586</strain>
    </source>
</reference>
<dbReference type="InterPro" id="IPR013083">
    <property type="entry name" value="Znf_RING/FYVE/PHD"/>
</dbReference>
<dbReference type="RefSeq" id="XP_013950034.1">
    <property type="nucleotide sequence ID" value="XM_014094559.1"/>
</dbReference>
<dbReference type="OMA" id="AKSEYEP"/>
<dbReference type="InterPro" id="IPR006642">
    <property type="entry name" value="Rad18_UBZ4"/>
</dbReference>
<dbReference type="GO" id="GO:0006281">
    <property type="term" value="P:DNA repair"/>
    <property type="evidence" value="ECO:0007669"/>
    <property type="project" value="UniProtKB-KW"/>
</dbReference>
<evidence type="ECO:0000313" key="21">
    <source>
        <dbReference type="EMBL" id="EHK15821.1"/>
    </source>
</evidence>
<dbReference type="Gene3D" id="3.30.40.10">
    <property type="entry name" value="Zinc/RING finger domain, C3HC4 (zinc finger)"/>
    <property type="match status" value="1"/>
</dbReference>
<feature type="compositionally biased region" description="Acidic residues" evidence="18">
    <location>
        <begin position="152"/>
        <end position="168"/>
    </location>
</feature>
<sequence length="386" mass="42769">MASSDDVPDSTDWLSTPLSGFAAVEAALRCQVCKDFYKTPMITSCSHTFCSICIRRALSNDGKCPMCRATDQELKLRSNWSMEETVEAFSKARTAALNLARNQGTRSQSPKRKAVEISPDAHESHEPKRLRTSARLSKSRGEQSAVATPIQIDEEQIIPDSNNDDDDEEYVPDAPNGLVPCPSCNKKMKEWQVFGHLESCPGPSAANSSNNTVSSDTTFSFGQSYRRQQKTLERLPPLNYSMLKEQALRKKMSDLGISNQGPRILLERRHKEWLTLWNANCDAAIPKKRSELLHDLEGWERTQGGRAPTTGRAIQTAAVIKDKDFDGAAWAARHDISFKDLIASARKSRLEAEKKTEEAEIVAGDQSQSSASQPPDLMVISSSQPP</sequence>
<dbReference type="InterPro" id="IPR003034">
    <property type="entry name" value="SAP_dom"/>
</dbReference>
<keyword evidence="14 17" id="KW-0234">DNA repair</keyword>
<keyword evidence="13 17" id="KW-0238">DNA-binding</keyword>
<keyword evidence="11 17" id="KW-0833">Ubl conjugation pathway</keyword>
<evidence type="ECO:0000256" key="4">
    <source>
        <dbReference type="ARBA" id="ARBA00009506"/>
    </source>
</evidence>
<dbReference type="InParanoid" id="G9NAG0"/>
<evidence type="ECO:0000256" key="9">
    <source>
        <dbReference type="ARBA" id="ARBA00022763"/>
    </source>
</evidence>
<evidence type="ECO:0000256" key="5">
    <source>
        <dbReference type="ARBA" id="ARBA00012483"/>
    </source>
</evidence>
<evidence type="ECO:0000256" key="1">
    <source>
        <dbReference type="ARBA" id="ARBA00000900"/>
    </source>
</evidence>
<dbReference type="SMART" id="SM00513">
    <property type="entry name" value="SAP"/>
    <property type="match status" value="1"/>
</dbReference>
<dbReference type="HOGENOM" id="CLU_028491_2_0_1"/>
<dbReference type="PROSITE" id="PS00518">
    <property type="entry name" value="ZF_RING_1"/>
    <property type="match status" value="1"/>
</dbReference>
<dbReference type="InterPro" id="IPR001841">
    <property type="entry name" value="Znf_RING"/>
</dbReference>
<dbReference type="FunFam" id="3.30.40.10:FF:000172">
    <property type="entry name" value="E3 ubiquitin-protein ligase RAD18"/>
    <property type="match status" value="1"/>
</dbReference>
<comment type="caution">
    <text evidence="21">The sequence shown here is derived from an EMBL/GenBank/DDBJ whole genome shotgun (WGS) entry which is preliminary data.</text>
</comment>
<evidence type="ECO:0000256" key="6">
    <source>
        <dbReference type="ARBA" id="ARBA00015551"/>
    </source>
</evidence>
<evidence type="ECO:0000256" key="15">
    <source>
        <dbReference type="ARBA" id="ARBA00023242"/>
    </source>
</evidence>
<dbReference type="GO" id="GO:0005634">
    <property type="term" value="C:nucleus"/>
    <property type="evidence" value="ECO:0007669"/>
    <property type="project" value="UniProtKB-SubCell"/>
</dbReference>
<evidence type="ECO:0000256" key="10">
    <source>
        <dbReference type="ARBA" id="ARBA00022771"/>
    </source>
</evidence>
<feature type="region of interest" description="Disordered" evidence="18">
    <location>
        <begin position="349"/>
        <end position="386"/>
    </location>
</feature>
<dbReference type="STRING" id="413071.G9NAG0"/>
<keyword evidence="12 17" id="KW-0862">Zinc</keyword>
<evidence type="ECO:0000256" key="8">
    <source>
        <dbReference type="ARBA" id="ARBA00022723"/>
    </source>
</evidence>
<dbReference type="GO" id="GO:0061630">
    <property type="term" value="F:ubiquitin protein ligase activity"/>
    <property type="evidence" value="ECO:0007669"/>
    <property type="project" value="UniProtKB-UniRule"/>
</dbReference>
<feature type="non-terminal residue" evidence="21">
    <location>
        <position position="386"/>
    </location>
</feature>
<keyword evidence="10 16" id="KW-0863">Zinc-finger</keyword>
<evidence type="ECO:0000256" key="13">
    <source>
        <dbReference type="ARBA" id="ARBA00023125"/>
    </source>
</evidence>
<organism evidence="21 22">
    <name type="scientific">Hypocrea virens (strain Gv29-8 / FGSC 10586)</name>
    <name type="common">Gliocladium virens</name>
    <name type="synonym">Trichoderma virens</name>
    <dbReference type="NCBI Taxonomy" id="413071"/>
    <lineage>
        <taxon>Eukaryota</taxon>
        <taxon>Fungi</taxon>
        <taxon>Dikarya</taxon>
        <taxon>Ascomycota</taxon>
        <taxon>Pezizomycotina</taxon>
        <taxon>Sordariomycetes</taxon>
        <taxon>Hypocreomycetidae</taxon>
        <taxon>Hypocreales</taxon>
        <taxon>Hypocreaceae</taxon>
        <taxon>Trichoderma</taxon>
    </lineage>
</organism>
<dbReference type="eggNOG" id="KOG0287">
    <property type="taxonomic scope" value="Eukaryota"/>
</dbReference>
<dbReference type="PANTHER" id="PTHR14134">
    <property type="entry name" value="E3 UBIQUITIN-PROTEIN LIGASE RAD18"/>
    <property type="match status" value="1"/>
</dbReference>
<dbReference type="AlphaFoldDB" id="G9NAG0"/>
<dbReference type="InterPro" id="IPR017907">
    <property type="entry name" value="Znf_RING_CS"/>
</dbReference>
<evidence type="ECO:0000256" key="17">
    <source>
        <dbReference type="RuleBase" id="RU368093"/>
    </source>
</evidence>
<evidence type="ECO:0000256" key="3">
    <source>
        <dbReference type="ARBA" id="ARBA00004906"/>
    </source>
</evidence>
<evidence type="ECO:0000256" key="7">
    <source>
        <dbReference type="ARBA" id="ARBA00022679"/>
    </source>
</evidence>
<accession>G9NAG0</accession>
<dbReference type="InterPro" id="IPR039577">
    <property type="entry name" value="Rad18"/>
</dbReference>
<evidence type="ECO:0000313" key="22">
    <source>
        <dbReference type="Proteomes" id="UP000007115"/>
    </source>
</evidence>
<comment type="pathway">
    <text evidence="3 17">Protein modification; protein ubiquitination.</text>
</comment>
<evidence type="ECO:0000256" key="11">
    <source>
        <dbReference type="ARBA" id="ARBA00022786"/>
    </source>
</evidence>
<dbReference type="GO" id="GO:0097505">
    <property type="term" value="C:Rad6-Rad18 complex"/>
    <property type="evidence" value="ECO:0007669"/>
    <property type="project" value="TreeGrafter"/>
</dbReference>
<dbReference type="GO" id="GO:0006301">
    <property type="term" value="P:DNA damage tolerance"/>
    <property type="evidence" value="ECO:0007669"/>
    <property type="project" value="InterPro"/>
</dbReference>
<comment type="subunit">
    <text evidence="17">Interacts with E2 UBC2, forming a complex with ubiquitin ligase activity.</text>
</comment>
<dbReference type="FunCoup" id="G9NAG0">
    <property type="interactions" value="293"/>
</dbReference>
<comment type="subcellular location">
    <subcellularLocation>
        <location evidence="2 17">Nucleus</location>
    </subcellularLocation>
</comment>
<dbReference type="SMART" id="SM00734">
    <property type="entry name" value="ZnF_Rad18"/>
    <property type="match status" value="1"/>
</dbReference>
<dbReference type="Proteomes" id="UP000007115">
    <property type="component" value="Unassembled WGS sequence"/>
</dbReference>
<gene>
    <name evidence="21" type="ORF">TRIVIDRAFT_135917</name>
</gene>
<dbReference type="VEuPathDB" id="FungiDB:TRIVIDRAFT_135917"/>
<evidence type="ECO:0000256" key="16">
    <source>
        <dbReference type="PROSITE-ProRule" id="PRU00175"/>
    </source>
</evidence>
<keyword evidence="22" id="KW-1185">Reference proteome</keyword>
<dbReference type="GO" id="GO:0008270">
    <property type="term" value="F:zinc ion binding"/>
    <property type="evidence" value="ECO:0007669"/>
    <property type="project" value="UniProtKB-KW"/>
</dbReference>
<evidence type="ECO:0000256" key="18">
    <source>
        <dbReference type="SAM" id="MobiDB-lite"/>
    </source>
</evidence>
<keyword evidence="9 17" id="KW-0227">DNA damage</keyword>
<dbReference type="PANTHER" id="PTHR14134:SF2">
    <property type="entry name" value="E3 UBIQUITIN-PROTEIN LIGASE RAD18"/>
    <property type="match status" value="1"/>
</dbReference>
<dbReference type="GeneID" id="25787686"/>
<dbReference type="GO" id="GO:0003697">
    <property type="term" value="F:single-stranded DNA binding"/>
    <property type="evidence" value="ECO:0007669"/>
    <property type="project" value="UniProtKB-UniRule"/>
</dbReference>
<evidence type="ECO:0000259" key="20">
    <source>
        <dbReference type="PROSITE" id="PS50800"/>
    </source>
</evidence>
<keyword evidence="8 17" id="KW-0479">Metal-binding</keyword>
<feature type="domain" description="SAP" evidence="20">
    <location>
        <begin position="240"/>
        <end position="274"/>
    </location>
</feature>
<comment type="similarity">
    <text evidence="4 17">Belongs to the RAD18 family.</text>
</comment>
<feature type="compositionally biased region" description="Basic and acidic residues" evidence="18">
    <location>
        <begin position="113"/>
        <end position="129"/>
    </location>
</feature>
<proteinExistence type="inferred from homology"/>
<evidence type="ECO:0000256" key="14">
    <source>
        <dbReference type="ARBA" id="ARBA00023204"/>
    </source>
</evidence>
<comment type="function">
    <text evidence="17">E3 RING-finger protein, member of the UBC2/RAD6 epistasis group. Associates to the E2 ubiquitin conjugating enzyme UBC2/RAD6 to form the UBC2-RAD18 ubiquitin ligase complex involved in postreplicative repair (PRR) of damaged DNA.</text>
</comment>
<dbReference type="GO" id="GO:0006513">
    <property type="term" value="P:protein monoubiquitination"/>
    <property type="evidence" value="ECO:0007669"/>
    <property type="project" value="InterPro"/>
</dbReference>
<feature type="region of interest" description="Disordered" evidence="18">
    <location>
        <begin position="100"/>
        <end position="168"/>
    </location>
</feature>
<evidence type="ECO:0000259" key="19">
    <source>
        <dbReference type="PROSITE" id="PS50089"/>
    </source>
</evidence>
<dbReference type="InterPro" id="IPR004580">
    <property type="entry name" value="Rad18_fungi"/>
</dbReference>
<dbReference type="EC" id="2.3.2.27" evidence="5 17"/>
<dbReference type="PROSITE" id="PS50800">
    <property type="entry name" value="SAP"/>
    <property type="match status" value="1"/>
</dbReference>
<dbReference type="SUPFAM" id="SSF57850">
    <property type="entry name" value="RING/U-box"/>
    <property type="match status" value="1"/>
</dbReference>
<evidence type="ECO:0000256" key="2">
    <source>
        <dbReference type="ARBA" id="ARBA00004123"/>
    </source>
</evidence>
<feature type="compositionally biased region" description="Basic and acidic residues" evidence="18">
    <location>
        <begin position="349"/>
        <end position="358"/>
    </location>
</feature>
<dbReference type="NCBIfam" id="TIGR00599">
    <property type="entry name" value="rad18"/>
    <property type="match status" value="1"/>
</dbReference>
<dbReference type="SMART" id="SM00184">
    <property type="entry name" value="RING"/>
    <property type="match status" value="1"/>
</dbReference>
<protein>
    <recommendedName>
        <fullName evidence="6 17">Postreplication repair E3 ubiquitin-protein ligase RAD18</fullName>
        <ecNumber evidence="5 17">2.3.2.27</ecNumber>
    </recommendedName>
    <alternativeName>
        <fullName evidence="17">RING-type E3 ubiquitin transferase RAD18</fullName>
    </alternativeName>
</protein>
<evidence type="ECO:0000256" key="12">
    <source>
        <dbReference type="ARBA" id="ARBA00022833"/>
    </source>
</evidence>
<name>G9NAG0_HYPVG</name>
<dbReference type="PROSITE" id="PS50089">
    <property type="entry name" value="ZF_RING_2"/>
    <property type="match status" value="1"/>
</dbReference>
<keyword evidence="15 17" id="KW-0539">Nucleus</keyword>